<dbReference type="PANTHER" id="PTHR10509:SF14">
    <property type="entry name" value="CAFFEOYL-COA O-METHYLTRANSFERASE 3-RELATED"/>
    <property type="match status" value="1"/>
</dbReference>
<protein>
    <submittedName>
        <fullName evidence="4">O-methyltransferase</fullName>
    </submittedName>
</protein>
<dbReference type="Proteomes" id="UP000502665">
    <property type="component" value="Chromosome"/>
</dbReference>
<evidence type="ECO:0000256" key="3">
    <source>
        <dbReference type="ARBA" id="ARBA00022691"/>
    </source>
</evidence>
<name>A0A6M4WY92_9ACTN</name>
<gene>
    <name evidence="4" type="ORF">G9272_38670</name>
</gene>
<sequence length="236" mass="25768">MINTSLPIVPQDSTDQREIFATALVRQAPLPERLNTVMLEMEKVARDEGIPVIGRLEGAIVRTLTALRGEAVTRVLDIGTAIGYSALWLAYALPEGGKVTSIELDPERAARAADFIDRAGMADRVEILVGDAFELIPELGSYDLIFQDIMKHRYFGSDPSLATELLKLSKEHLEVNGFFMIDNAFCGGGVVAGEAAELSNELIGVRNMNRALAEDPDFDGVILPVRDGLWIARRTA</sequence>
<dbReference type="GO" id="GO:0008171">
    <property type="term" value="F:O-methyltransferase activity"/>
    <property type="evidence" value="ECO:0007669"/>
    <property type="project" value="InterPro"/>
</dbReference>
<keyword evidence="3" id="KW-0949">S-adenosyl-L-methionine</keyword>
<dbReference type="SUPFAM" id="SSF53335">
    <property type="entry name" value="S-adenosyl-L-methionine-dependent methyltransferases"/>
    <property type="match status" value="1"/>
</dbReference>
<evidence type="ECO:0000313" key="4">
    <source>
        <dbReference type="EMBL" id="QJT05514.1"/>
    </source>
</evidence>
<dbReference type="GO" id="GO:0032259">
    <property type="term" value="P:methylation"/>
    <property type="evidence" value="ECO:0007669"/>
    <property type="project" value="UniProtKB-KW"/>
</dbReference>
<dbReference type="RefSeq" id="WP_171400834.1">
    <property type="nucleotide sequence ID" value="NZ_CP049838.1"/>
</dbReference>
<dbReference type="CDD" id="cd02440">
    <property type="entry name" value="AdoMet_MTases"/>
    <property type="match status" value="1"/>
</dbReference>
<proteinExistence type="predicted"/>
<dbReference type="Gene3D" id="3.40.50.150">
    <property type="entry name" value="Vaccinia Virus protein VP39"/>
    <property type="match status" value="1"/>
</dbReference>
<keyword evidence="5" id="KW-1185">Reference proteome</keyword>
<evidence type="ECO:0000313" key="5">
    <source>
        <dbReference type="Proteomes" id="UP000502665"/>
    </source>
</evidence>
<dbReference type="GO" id="GO:0008757">
    <property type="term" value="F:S-adenosylmethionine-dependent methyltransferase activity"/>
    <property type="evidence" value="ECO:0007669"/>
    <property type="project" value="TreeGrafter"/>
</dbReference>
<dbReference type="InterPro" id="IPR029063">
    <property type="entry name" value="SAM-dependent_MTases_sf"/>
</dbReference>
<evidence type="ECO:0000256" key="2">
    <source>
        <dbReference type="ARBA" id="ARBA00022679"/>
    </source>
</evidence>
<dbReference type="EMBL" id="CP049838">
    <property type="protein sequence ID" value="QJT05514.1"/>
    <property type="molecule type" value="Genomic_DNA"/>
</dbReference>
<accession>A0A6M4WY92</accession>
<dbReference type="PROSITE" id="PS51682">
    <property type="entry name" value="SAM_OMT_I"/>
    <property type="match status" value="1"/>
</dbReference>
<keyword evidence="2" id="KW-0808">Transferase</keyword>
<keyword evidence="1" id="KW-0489">Methyltransferase</keyword>
<reference evidence="4" key="1">
    <citation type="submission" date="2020-03" db="EMBL/GenBank/DDBJ databases">
        <title>Molecular networking-based the target discovery of potent antiproliferative macrolactams: 5/6/7/16 polycyclic ansamycins and glycosylated trienomycin from Streptomyces cacaoi subsp. asoensis.</title>
        <authorList>
            <person name="Liu L.-L."/>
        </authorList>
    </citation>
    <scope>NUCLEOTIDE SEQUENCE [LARGE SCALE GENOMIC DNA]</scope>
    <source>
        <strain evidence="4">H2S5</strain>
    </source>
</reference>
<dbReference type="AlphaFoldDB" id="A0A6M4WY92"/>
<dbReference type="InterPro" id="IPR002935">
    <property type="entry name" value="SAM_O-MeTrfase"/>
</dbReference>
<dbReference type="PANTHER" id="PTHR10509">
    <property type="entry name" value="O-METHYLTRANSFERASE-RELATED"/>
    <property type="match status" value="1"/>
</dbReference>
<organism evidence="4 5">
    <name type="scientific">Streptomyces asoensis</name>
    <dbReference type="NCBI Taxonomy" id="249586"/>
    <lineage>
        <taxon>Bacteria</taxon>
        <taxon>Bacillati</taxon>
        <taxon>Actinomycetota</taxon>
        <taxon>Actinomycetes</taxon>
        <taxon>Kitasatosporales</taxon>
        <taxon>Streptomycetaceae</taxon>
        <taxon>Streptomyces</taxon>
    </lineage>
</organism>
<dbReference type="InterPro" id="IPR050362">
    <property type="entry name" value="Cation-dep_OMT"/>
</dbReference>
<dbReference type="Pfam" id="PF01596">
    <property type="entry name" value="Methyltransf_3"/>
    <property type="match status" value="1"/>
</dbReference>
<evidence type="ECO:0000256" key="1">
    <source>
        <dbReference type="ARBA" id="ARBA00022603"/>
    </source>
</evidence>